<accession>A0AAX4HMG3</accession>
<name>A0AAX4HMG3_9BACT</name>
<dbReference type="Proteomes" id="UP001324634">
    <property type="component" value="Chromosome"/>
</dbReference>
<gene>
    <name evidence="1" type="ORF">SOO65_16560</name>
</gene>
<evidence type="ECO:0000313" key="1">
    <source>
        <dbReference type="EMBL" id="WPU64308.1"/>
    </source>
</evidence>
<sequence length="96" mass="11207">MKKFLVERNIPDLGKNSEDEFQNPDSHVEWKESIVTADKVFCVYEAENEEAVRVHVMQGNLPVNRISEIKTVLTPESEHMRFRVPDIEKPIDRLLT</sequence>
<proteinExistence type="predicted"/>
<dbReference type="AlphaFoldDB" id="A0AAX4HMG3"/>
<reference evidence="1 2" key="1">
    <citation type="submission" date="2023-11" db="EMBL/GenBank/DDBJ databases">
        <title>Peredibacter starrii A3.12.</title>
        <authorList>
            <person name="Mitchell R.J."/>
        </authorList>
    </citation>
    <scope>NUCLEOTIDE SEQUENCE [LARGE SCALE GENOMIC DNA]</scope>
    <source>
        <strain evidence="1 2">A3.12</strain>
    </source>
</reference>
<evidence type="ECO:0000313" key="2">
    <source>
        <dbReference type="Proteomes" id="UP001324634"/>
    </source>
</evidence>
<dbReference type="Pfam" id="PF14026">
    <property type="entry name" value="SCO4226-like"/>
    <property type="match status" value="1"/>
</dbReference>
<dbReference type="InterPro" id="IPR025336">
    <property type="entry name" value="SCO4226-like"/>
</dbReference>
<keyword evidence="2" id="KW-1185">Reference proteome</keyword>
<organism evidence="1 2">
    <name type="scientific">Peredibacter starrii</name>
    <dbReference type="NCBI Taxonomy" id="28202"/>
    <lineage>
        <taxon>Bacteria</taxon>
        <taxon>Pseudomonadati</taxon>
        <taxon>Bdellovibrionota</taxon>
        <taxon>Bacteriovoracia</taxon>
        <taxon>Bacteriovoracales</taxon>
        <taxon>Bacteriovoracaceae</taxon>
        <taxon>Peredibacter</taxon>
    </lineage>
</organism>
<protein>
    <submittedName>
        <fullName evidence="1">DUF4242 domain-containing protein</fullName>
    </submittedName>
</protein>
<dbReference type="KEGG" id="psti:SOO65_16560"/>
<dbReference type="EMBL" id="CP139487">
    <property type="protein sequence ID" value="WPU64308.1"/>
    <property type="molecule type" value="Genomic_DNA"/>
</dbReference>
<dbReference type="RefSeq" id="WP_321392867.1">
    <property type="nucleotide sequence ID" value="NZ_CP139487.1"/>
</dbReference>